<feature type="disulfide bond" evidence="11">
    <location>
        <begin position="258"/>
        <end position="285"/>
    </location>
</feature>
<keyword evidence="2" id="KW-0254">Endocytosis</keyword>
<dbReference type="InterPro" id="IPR000562">
    <property type="entry name" value="FN_type2_dom"/>
</dbReference>
<evidence type="ECO:0000256" key="6">
    <source>
        <dbReference type="ARBA" id="ARBA00022989"/>
    </source>
</evidence>
<dbReference type="CDD" id="cd23407">
    <property type="entry name" value="beta-trefoil_Ricin_MRC1"/>
    <property type="match status" value="1"/>
</dbReference>
<dbReference type="InterPro" id="IPR001304">
    <property type="entry name" value="C-type_lectin-like"/>
</dbReference>
<dbReference type="PROSITE" id="PS50041">
    <property type="entry name" value="C_TYPE_LECTIN_2"/>
    <property type="match status" value="7"/>
</dbReference>
<evidence type="ECO:0000313" key="16">
    <source>
        <dbReference type="RefSeq" id="XP_015279235.1"/>
    </source>
</evidence>
<keyword evidence="9" id="KW-0675">Receptor</keyword>
<dbReference type="Pfam" id="PF00040">
    <property type="entry name" value="fn2"/>
    <property type="match status" value="1"/>
</dbReference>
<evidence type="ECO:0000313" key="15">
    <source>
        <dbReference type="Proteomes" id="UP000694871"/>
    </source>
</evidence>
<feature type="domain" description="C-type lectin" evidence="13">
    <location>
        <begin position="443"/>
        <end position="560"/>
    </location>
</feature>
<dbReference type="InterPro" id="IPR018378">
    <property type="entry name" value="C-type_lectin_CS"/>
</dbReference>
<dbReference type="InterPro" id="IPR016187">
    <property type="entry name" value="CTDL_fold"/>
</dbReference>
<dbReference type="Pfam" id="PF24562">
    <property type="entry name" value="CysR_MRC2_N"/>
    <property type="match status" value="1"/>
</dbReference>
<protein>
    <submittedName>
        <fullName evidence="16">Macrophage mannose receptor 1-like</fullName>
    </submittedName>
</protein>
<keyword evidence="15" id="KW-1185">Reference proteome</keyword>
<dbReference type="Pfam" id="PF00059">
    <property type="entry name" value="Lectin_C"/>
    <property type="match status" value="8"/>
</dbReference>
<evidence type="ECO:0000256" key="9">
    <source>
        <dbReference type="ARBA" id="ARBA00023170"/>
    </source>
</evidence>
<dbReference type="Gene3D" id="2.80.10.50">
    <property type="match status" value="1"/>
</dbReference>
<feature type="domain" description="C-type lectin" evidence="13">
    <location>
        <begin position="584"/>
        <end position="699"/>
    </location>
</feature>
<keyword evidence="4" id="KW-0732">Signal</keyword>
<keyword evidence="3 12" id="KW-0812">Transmembrane</keyword>
<dbReference type="CDD" id="cd12087">
    <property type="entry name" value="TM_EGFR-like"/>
    <property type="match status" value="1"/>
</dbReference>
<dbReference type="InterPro" id="IPR035992">
    <property type="entry name" value="Ricin_B-like_lectins"/>
</dbReference>
<dbReference type="Gene3D" id="2.10.10.10">
    <property type="entry name" value="Fibronectin, type II, collagen-binding"/>
    <property type="match status" value="1"/>
</dbReference>
<proteinExistence type="predicted"/>
<evidence type="ECO:0000256" key="11">
    <source>
        <dbReference type="PROSITE-ProRule" id="PRU00479"/>
    </source>
</evidence>
<evidence type="ECO:0000256" key="1">
    <source>
        <dbReference type="ARBA" id="ARBA00004167"/>
    </source>
</evidence>
<evidence type="ECO:0000256" key="8">
    <source>
        <dbReference type="ARBA" id="ARBA00023157"/>
    </source>
</evidence>
<dbReference type="PROSITE" id="PS51092">
    <property type="entry name" value="FN2_2"/>
    <property type="match status" value="1"/>
</dbReference>
<keyword evidence="8 11" id="KW-1015">Disulfide bond</keyword>
<dbReference type="PROSITE" id="PS50231">
    <property type="entry name" value="RICIN_B_LECTIN"/>
    <property type="match status" value="1"/>
</dbReference>
<dbReference type="SUPFAM" id="SSF50370">
    <property type="entry name" value="Ricin B-like lectins"/>
    <property type="match status" value="1"/>
</dbReference>
<dbReference type="Gene3D" id="3.10.100.10">
    <property type="entry name" value="Mannose-Binding Protein A, subunit A"/>
    <property type="match status" value="8"/>
</dbReference>
<dbReference type="CDD" id="cd00037">
    <property type="entry name" value="CLECT"/>
    <property type="match status" value="7"/>
</dbReference>
<dbReference type="SUPFAM" id="SSF56436">
    <property type="entry name" value="C-type lectin-like"/>
    <property type="match status" value="8"/>
</dbReference>
<feature type="domain" description="C-type lectin" evidence="13">
    <location>
        <begin position="1183"/>
        <end position="1296"/>
    </location>
</feature>
<dbReference type="InterPro" id="IPR036943">
    <property type="entry name" value="FN_type2_sf"/>
</dbReference>
<dbReference type="CDD" id="cd00062">
    <property type="entry name" value="FN2"/>
    <property type="match status" value="1"/>
</dbReference>
<evidence type="ECO:0000259" key="13">
    <source>
        <dbReference type="PROSITE" id="PS50041"/>
    </source>
</evidence>
<feature type="transmembrane region" description="Helical" evidence="12">
    <location>
        <begin position="1337"/>
        <end position="1360"/>
    </location>
</feature>
<dbReference type="Proteomes" id="UP000694871">
    <property type="component" value="Unplaced"/>
</dbReference>
<evidence type="ECO:0000256" key="3">
    <source>
        <dbReference type="ARBA" id="ARBA00022692"/>
    </source>
</evidence>
<evidence type="ECO:0000256" key="5">
    <source>
        <dbReference type="ARBA" id="ARBA00022737"/>
    </source>
</evidence>
<dbReference type="SMART" id="SM00034">
    <property type="entry name" value="CLECT"/>
    <property type="match status" value="7"/>
</dbReference>
<comment type="subcellular location">
    <subcellularLocation>
        <location evidence="1">Membrane</location>
        <topology evidence="1">Single-pass membrane protein</topology>
    </subcellularLocation>
</comment>
<dbReference type="RefSeq" id="XP_015279235.1">
    <property type="nucleotide sequence ID" value="XM_015423749.1"/>
</dbReference>
<sequence>MEKAGYKEEYEGKGRGSIMQIFGEAAADLRSSKGEKVELFEEAGDLQKMEDFVEAFVHFNVFLFAPEFPPSHSAVFPDTRYSHIGGNEAPSHNITCDFNFTEDDTFLINYEKHNLCMQPRETSVISLGKCNQNNEIQRFKWTSSQQILNMGLKLCLGASADFSQLEFSSCNQTSELQKWACVNDTFPAIRGQNRFLSYGAGRVQLDNAPDVKATWKIDGTKDTLCTKGFEAQFTIEGNSNGAPCVFPFKYKNEWYVECTTIDSENLQPWCGTTADVDKDSLTGYCPVKDDNEHFWIRNHWTGNQYQINSDSALTWLQARKSCQQQNAELLSITELHEQTYLAGLTTDLNTDYWIGLNSLEMDSGWRWAGNHPFRYLNWAPGSPSPESEKICATMRSQSGKWENKECGHKLGYICKKENSSLNTPVISSDDLKPVKCPDGWVPYSGHCYLLQRNLKSWKGALSSCQKEGGDLASIHNIEEHSFVISQLGYNPTDMLWIGLNAQKTERYFEWSDGTRVTYTKWQSGEPTYLQDSLDNCVIMSGENGYWVDTFCQEEYGYICKRKALEILSEPEDADPGCQNGWKRHGFYCYLSGKTLGTFPEAKKLCERNKGSLVFIEDRYEQAYLTSLVGLRPEKYFWIGISEITEGWTLNWTNGHSVTFSHWNSGMPGQNHGCVAMRTGTAAGLWDVVSCEETAAFICKQWAEGVTTTLAPTTTPLEKKYKKTWFEARDFCREIGGDLASIHSDEEQRKITELTEDLTWIGLNSLDSDIGNTWSDGSPVDFDRLYPWINDERQNVFHAFKDNVYIGLTVGVDGKFQWLDGTLVTYEAWAPNEPNNANEEEDCVMMYERTGLWKDISCSAEKRFICERHNSSVRSTIAPTSPAPQGGCDEGWLLFNNKCFQIFGFNEEDRKNWSAARTACKTLGGNLATIPSKAVQAFLTMHFKNVPVDSWIGLHDIIEEGRFVWTDGSSVRYTNWAPTPSRQRFYFSFYENCVTMIKEPEKWAGNWKERKCSIKYGYICQKSTDPVSSHSETTIPASGYIPYGNSSYSFTKTATWEEARKQCHSKNSELTGILNPYSQSFLWLLVLKYGEPLWIGLNSKVTNENYRWVSDWKLEYTNWAPGEPKENLACVYLDLGGLWKTGTCNKKYRAVCEQYNGTAPTDHPQVPGRCPEPQQESSTAWIPFRAHCYTIIRDWTSWPWASTKCSQLGGSLTSIEDSAEMKFLKEYMQHLDQGKFWIGLLQNVDGEWLWQDGTAVDFVNWDTGEPRNGSEAEYNPSLNILCAEVSNDHGKWSVLKCHYHCNGYICKTPKIVEAMPTKESSINGGAKQEDSSPSAHGMVAMAVVLVLLIVTAAGIAGYVFYRKRRRQQVTVAGFDNSVYHDDVVMLQNKDSQYLVENVDNKQGQ</sequence>
<accession>A0ABM1KZU8</accession>
<feature type="domain" description="C-type lectin" evidence="13">
    <location>
        <begin position="300"/>
        <end position="415"/>
    </location>
</feature>
<evidence type="ECO:0000256" key="12">
    <source>
        <dbReference type="SAM" id="Phobius"/>
    </source>
</evidence>
<organism evidence="15 16">
    <name type="scientific">Gekko japonicus</name>
    <name type="common">Schlegel's Japanese gecko</name>
    <dbReference type="NCBI Taxonomy" id="146911"/>
    <lineage>
        <taxon>Eukaryota</taxon>
        <taxon>Metazoa</taxon>
        <taxon>Chordata</taxon>
        <taxon>Craniata</taxon>
        <taxon>Vertebrata</taxon>
        <taxon>Euteleostomi</taxon>
        <taxon>Lepidosauria</taxon>
        <taxon>Squamata</taxon>
        <taxon>Bifurcata</taxon>
        <taxon>Gekkota</taxon>
        <taxon>Gekkonidae</taxon>
        <taxon>Gekkoninae</taxon>
        <taxon>Gekko</taxon>
    </lineage>
</organism>
<dbReference type="InterPro" id="IPR050111">
    <property type="entry name" value="C-type_lectin/snaclec_domain"/>
</dbReference>
<dbReference type="SMART" id="SM00059">
    <property type="entry name" value="FN2"/>
    <property type="match status" value="1"/>
</dbReference>
<dbReference type="PANTHER" id="PTHR22803">
    <property type="entry name" value="MANNOSE, PHOSPHOLIPASE, LECTIN RECEPTOR RELATED"/>
    <property type="match status" value="1"/>
</dbReference>
<dbReference type="GeneID" id="107120957"/>
<feature type="domain" description="C-type lectin" evidence="13">
    <location>
        <begin position="1042"/>
        <end position="1152"/>
    </location>
</feature>
<gene>
    <name evidence="16" type="primary">LOC107120957</name>
</gene>
<feature type="domain" description="C-type lectin" evidence="13">
    <location>
        <begin position="894"/>
        <end position="1020"/>
    </location>
</feature>
<dbReference type="PROSITE" id="PS00615">
    <property type="entry name" value="C_TYPE_LECTIN_1"/>
    <property type="match status" value="3"/>
</dbReference>
<evidence type="ECO:0000256" key="4">
    <source>
        <dbReference type="ARBA" id="ARBA00022729"/>
    </source>
</evidence>
<evidence type="ECO:0000256" key="2">
    <source>
        <dbReference type="ARBA" id="ARBA00022583"/>
    </source>
</evidence>
<feature type="domain" description="Fibronectin type-II" evidence="14">
    <location>
        <begin position="239"/>
        <end position="287"/>
    </location>
</feature>
<feature type="domain" description="C-type lectin" evidence="13">
    <location>
        <begin position="721"/>
        <end position="866"/>
    </location>
</feature>
<keyword evidence="7 12" id="KW-0472">Membrane</keyword>
<reference evidence="16" key="1">
    <citation type="submission" date="2025-08" db="UniProtKB">
        <authorList>
            <consortium name="RefSeq"/>
        </authorList>
    </citation>
    <scope>IDENTIFICATION</scope>
</reference>
<keyword evidence="5" id="KW-0677">Repeat</keyword>
<name>A0ABM1KZU8_GEKJA</name>
<keyword evidence="10" id="KW-0325">Glycoprotein</keyword>
<evidence type="ECO:0000259" key="14">
    <source>
        <dbReference type="PROSITE" id="PS51092"/>
    </source>
</evidence>
<keyword evidence="6 12" id="KW-1133">Transmembrane helix</keyword>
<dbReference type="InterPro" id="IPR000772">
    <property type="entry name" value="Ricin_B_lectin"/>
</dbReference>
<evidence type="ECO:0000256" key="10">
    <source>
        <dbReference type="ARBA" id="ARBA00023180"/>
    </source>
</evidence>
<evidence type="ECO:0000256" key="7">
    <source>
        <dbReference type="ARBA" id="ARBA00023136"/>
    </source>
</evidence>
<feature type="disulfide bond" evidence="11">
    <location>
        <begin position="244"/>
        <end position="270"/>
    </location>
</feature>
<dbReference type="InterPro" id="IPR016186">
    <property type="entry name" value="C-type_lectin-like/link_sf"/>
</dbReference>